<keyword evidence="4" id="KW-1185">Reference proteome</keyword>
<evidence type="ECO:0000256" key="1">
    <source>
        <dbReference type="SAM" id="MobiDB-lite"/>
    </source>
</evidence>
<reference evidence="4" key="1">
    <citation type="journal article" date="2019" name="Int. J. Syst. Evol. Microbiol.">
        <title>The Global Catalogue of Microorganisms (GCM) 10K type strain sequencing project: providing services to taxonomists for standard genome sequencing and annotation.</title>
        <authorList>
            <consortium name="The Broad Institute Genomics Platform"/>
            <consortium name="The Broad Institute Genome Sequencing Center for Infectious Disease"/>
            <person name="Wu L."/>
            <person name="Ma J."/>
        </authorList>
    </citation>
    <scope>NUCLEOTIDE SEQUENCE [LARGE SCALE GENOMIC DNA]</scope>
    <source>
        <strain evidence="4">JCM 3106</strain>
    </source>
</reference>
<dbReference type="InterPro" id="IPR051531">
    <property type="entry name" value="N-acetyltransferase"/>
</dbReference>
<proteinExistence type="predicted"/>
<accession>A0ABP6L865</accession>
<evidence type="ECO:0000313" key="3">
    <source>
        <dbReference type="EMBL" id="GAA3033111.1"/>
    </source>
</evidence>
<dbReference type="Proteomes" id="UP001499930">
    <property type="component" value="Unassembled WGS sequence"/>
</dbReference>
<dbReference type="EMBL" id="BAAAWD010000019">
    <property type="protein sequence ID" value="GAA3033111.1"/>
    <property type="molecule type" value="Genomic_DNA"/>
</dbReference>
<dbReference type="PANTHER" id="PTHR43792">
    <property type="entry name" value="GNAT FAMILY, PUTATIVE (AFU_ORTHOLOGUE AFUA_3G00765)-RELATED-RELATED"/>
    <property type="match status" value="1"/>
</dbReference>
<dbReference type="InterPro" id="IPR000182">
    <property type="entry name" value="GNAT_dom"/>
</dbReference>
<organism evidence="3 4">
    <name type="scientific">Streptosporangium longisporum</name>
    <dbReference type="NCBI Taxonomy" id="46187"/>
    <lineage>
        <taxon>Bacteria</taxon>
        <taxon>Bacillati</taxon>
        <taxon>Actinomycetota</taxon>
        <taxon>Actinomycetes</taxon>
        <taxon>Streptosporangiales</taxon>
        <taxon>Streptosporangiaceae</taxon>
        <taxon>Streptosporangium</taxon>
    </lineage>
</organism>
<comment type="caution">
    <text evidence="3">The sequence shown here is derived from an EMBL/GenBank/DDBJ whole genome shotgun (WGS) entry which is preliminary data.</text>
</comment>
<dbReference type="Pfam" id="PF13302">
    <property type="entry name" value="Acetyltransf_3"/>
    <property type="match status" value="1"/>
</dbReference>
<dbReference type="InterPro" id="IPR016181">
    <property type="entry name" value="Acyl_CoA_acyltransferase"/>
</dbReference>
<gene>
    <name evidence="3" type="ORF">GCM10017559_70550</name>
</gene>
<evidence type="ECO:0000259" key="2">
    <source>
        <dbReference type="PROSITE" id="PS51186"/>
    </source>
</evidence>
<dbReference type="RefSeq" id="WP_344904281.1">
    <property type="nucleotide sequence ID" value="NZ_BAAAWD010000019.1"/>
</dbReference>
<dbReference type="CDD" id="cd04301">
    <property type="entry name" value="NAT_SF"/>
    <property type="match status" value="1"/>
</dbReference>
<dbReference type="Gene3D" id="3.40.630.30">
    <property type="match status" value="1"/>
</dbReference>
<feature type="compositionally biased region" description="Basic and acidic residues" evidence="1">
    <location>
        <begin position="1"/>
        <end position="15"/>
    </location>
</feature>
<dbReference type="SUPFAM" id="SSF55729">
    <property type="entry name" value="Acyl-CoA N-acyltransferases (Nat)"/>
    <property type="match status" value="1"/>
</dbReference>
<sequence>MEVVEDGREERDGRTVPEGGQDPYRSRSRLPGRVRLSGHGVVLREWDDDDLDAMVRLFDDPEVAYWTPLASPFGPQAARTYLERSRQRRAAGERVQLAITVDGGEPAGEVLLMLSGLGLDVAEIGYSLGAAWRGRGLASAAVRLMTEFARETVGVARLLLEIEDGNTASVAVARAAGYRLTDAPPVPTEEKGRPVALRTWEYEGSGLRT</sequence>
<dbReference type="PROSITE" id="PS51186">
    <property type="entry name" value="GNAT"/>
    <property type="match status" value="1"/>
</dbReference>
<name>A0ABP6L865_9ACTN</name>
<feature type="region of interest" description="Disordered" evidence="1">
    <location>
        <begin position="1"/>
        <end position="29"/>
    </location>
</feature>
<feature type="domain" description="N-acetyltransferase" evidence="2">
    <location>
        <begin position="41"/>
        <end position="201"/>
    </location>
</feature>
<protein>
    <recommendedName>
        <fullName evidence="2">N-acetyltransferase domain-containing protein</fullName>
    </recommendedName>
</protein>
<evidence type="ECO:0000313" key="4">
    <source>
        <dbReference type="Proteomes" id="UP001499930"/>
    </source>
</evidence>